<feature type="compositionally biased region" description="Polar residues" evidence="1">
    <location>
        <begin position="243"/>
        <end position="253"/>
    </location>
</feature>
<organism evidence="3">
    <name type="scientific">freshwater metagenome</name>
    <dbReference type="NCBI Taxonomy" id="449393"/>
    <lineage>
        <taxon>unclassified sequences</taxon>
        <taxon>metagenomes</taxon>
        <taxon>ecological metagenomes</taxon>
    </lineage>
</organism>
<dbReference type="EMBL" id="CAEZTQ010000110">
    <property type="protein sequence ID" value="CAB4574543.1"/>
    <property type="molecule type" value="Genomic_DNA"/>
</dbReference>
<evidence type="ECO:0000313" key="3">
    <source>
        <dbReference type="EMBL" id="CAB4574543.1"/>
    </source>
</evidence>
<feature type="transmembrane region" description="Helical" evidence="2">
    <location>
        <begin position="502"/>
        <end position="519"/>
    </location>
</feature>
<protein>
    <submittedName>
        <fullName evidence="3">Unannotated protein</fullName>
    </submittedName>
</protein>
<feature type="compositionally biased region" description="Low complexity" evidence="1">
    <location>
        <begin position="263"/>
        <end position="273"/>
    </location>
</feature>
<evidence type="ECO:0000256" key="2">
    <source>
        <dbReference type="SAM" id="Phobius"/>
    </source>
</evidence>
<proteinExistence type="predicted"/>
<name>A0A6J6EJE3_9ZZZZ</name>
<keyword evidence="2" id="KW-0812">Transmembrane</keyword>
<accession>A0A6J6EJE3</accession>
<evidence type="ECO:0000256" key="1">
    <source>
        <dbReference type="SAM" id="MobiDB-lite"/>
    </source>
</evidence>
<dbReference type="AlphaFoldDB" id="A0A6J6EJE3"/>
<keyword evidence="2" id="KW-1133">Transmembrane helix</keyword>
<evidence type="ECO:0000313" key="4">
    <source>
        <dbReference type="EMBL" id="CAB4668337.1"/>
    </source>
</evidence>
<keyword evidence="2" id="KW-0472">Membrane</keyword>
<dbReference type="EMBL" id="CAEZWE010000127">
    <property type="protein sequence ID" value="CAB4668337.1"/>
    <property type="molecule type" value="Genomic_DNA"/>
</dbReference>
<reference evidence="3" key="1">
    <citation type="submission" date="2020-05" db="EMBL/GenBank/DDBJ databases">
        <authorList>
            <person name="Chiriac C."/>
            <person name="Salcher M."/>
            <person name="Ghai R."/>
            <person name="Kavagutti S V."/>
        </authorList>
    </citation>
    <scope>NUCLEOTIDE SEQUENCE</scope>
</reference>
<gene>
    <name evidence="3" type="ORF">UFOPK1704_00635</name>
    <name evidence="4" type="ORF">UFOPK2169_01820</name>
</gene>
<feature type="region of interest" description="Disordered" evidence="1">
    <location>
        <begin position="221"/>
        <end position="284"/>
    </location>
</feature>
<sequence>MLVAVAACGSSEDSRTRNAALGPCRGSLVEVASQEYIATLAAEQDKLKKAYELSESYVIGASSTYLLTKRNVPLSLTLAVAQFDVFDQAVTKTEAQIQQYYDAGGPEDLRDQYLMNRGSLPMLKSGRKGLQAEMNRLLAIRGEELTKATEQYNQSIRDRDEAYAKYLSAVEAYNKVATLASAPECPVILTAGDAENYVREVGSTIPPTTVQRRVFQFIDEPAPTTIPQPGGQVDEASNGDNGGSSPSETTIPVTTPPDDTDTDSTSTTAAPSDGAGNDITVDTLPLPVAPPSVEYVAPTTQEIIENISELFSALDKDSPESEQNTVVVAEIFEQLNDLSKKISSGEISITNDQLKIVSDQVTSLLFIVVVSNAKKKKTDYDSSSSSSVSKLSVSVSATGFSPGSDVIFADRSGRPLRNLKASDGGVAVFDVDVDAAADRDLFLLGGKNSAGDVVAVPVLVEFDENADTGTSTTIADENASTATTVVDVDDNESGGDGPGTPWILWLLLVAALLAIAYGIRKRLTKRTNDAK</sequence>